<evidence type="ECO:0000313" key="2">
    <source>
        <dbReference type="EnsemblMetazoa" id="ASIC003416-PA"/>
    </source>
</evidence>
<dbReference type="AlphaFoldDB" id="A0A084VEA1"/>
<dbReference type="VEuPathDB" id="VectorBase:ASIC003416"/>
<evidence type="ECO:0000313" key="1">
    <source>
        <dbReference type="EMBL" id="KFB36295.1"/>
    </source>
</evidence>
<gene>
    <name evidence="1" type="ORF">ZHAS_00003416</name>
</gene>
<reference evidence="2" key="2">
    <citation type="submission" date="2020-05" db="UniProtKB">
        <authorList>
            <consortium name="EnsemblMetazoa"/>
        </authorList>
    </citation>
    <scope>IDENTIFICATION</scope>
</reference>
<dbReference type="Proteomes" id="UP000030765">
    <property type="component" value="Unassembled WGS sequence"/>
</dbReference>
<accession>A0A084VEA1</accession>
<proteinExistence type="predicted"/>
<organism evidence="1">
    <name type="scientific">Anopheles sinensis</name>
    <name type="common">Mosquito</name>
    <dbReference type="NCBI Taxonomy" id="74873"/>
    <lineage>
        <taxon>Eukaryota</taxon>
        <taxon>Metazoa</taxon>
        <taxon>Ecdysozoa</taxon>
        <taxon>Arthropoda</taxon>
        <taxon>Hexapoda</taxon>
        <taxon>Insecta</taxon>
        <taxon>Pterygota</taxon>
        <taxon>Neoptera</taxon>
        <taxon>Endopterygota</taxon>
        <taxon>Diptera</taxon>
        <taxon>Nematocera</taxon>
        <taxon>Culicoidea</taxon>
        <taxon>Culicidae</taxon>
        <taxon>Anophelinae</taxon>
        <taxon>Anopheles</taxon>
    </lineage>
</organism>
<keyword evidence="3" id="KW-1185">Reference proteome</keyword>
<dbReference type="EMBL" id="KE524775">
    <property type="protein sequence ID" value="KFB36295.1"/>
    <property type="molecule type" value="Genomic_DNA"/>
</dbReference>
<reference evidence="1 3" key="1">
    <citation type="journal article" date="2014" name="BMC Genomics">
        <title>Genome sequence of Anopheles sinensis provides insight into genetics basis of mosquito competence for malaria parasites.</title>
        <authorList>
            <person name="Zhou D."/>
            <person name="Zhang D."/>
            <person name="Ding G."/>
            <person name="Shi L."/>
            <person name="Hou Q."/>
            <person name="Ye Y."/>
            <person name="Xu Y."/>
            <person name="Zhou H."/>
            <person name="Xiong C."/>
            <person name="Li S."/>
            <person name="Yu J."/>
            <person name="Hong S."/>
            <person name="Yu X."/>
            <person name="Zou P."/>
            <person name="Chen C."/>
            <person name="Chang X."/>
            <person name="Wang W."/>
            <person name="Lv Y."/>
            <person name="Sun Y."/>
            <person name="Ma L."/>
            <person name="Shen B."/>
            <person name="Zhu C."/>
        </authorList>
    </citation>
    <scope>NUCLEOTIDE SEQUENCE [LARGE SCALE GENOMIC DNA]</scope>
</reference>
<name>A0A084VEA1_ANOSI</name>
<dbReference type="EMBL" id="ATLV01012262">
    <property type="status" value="NOT_ANNOTATED_CDS"/>
    <property type="molecule type" value="Genomic_DNA"/>
</dbReference>
<protein>
    <submittedName>
        <fullName evidence="1 2">Cobalamin-binding protein</fullName>
    </submittedName>
</protein>
<evidence type="ECO:0000313" key="3">
    <source>
        <dbReference type="Proteomes" id="UP000030765"/>
    </source>
</evidence>
<dbReference type="EnsemblMetazoa" id="ASIC003416-RA">
    <property type="protein sequence ID" value="ASIC003416-PA"/>
    <property type="gene ID" value="ASIC003416"/>
</dbReference>
<sequence length="270" mass="29485">MGHQPNRYLCQCGATRWHFVQPFSGEAADCASSWVVFFLAVQENGRKGFQKSPFPLGDWILAGKKIKKSRESAPKAVGIEEQKSCSVEILCESPCPTTLTWACACLLCSVGPCVRRVRCVSVRKRERIGVGDYFSVRSPSHIPITGAVVPKDTYLPQKHTHTRGGVWAGEFSRRKQPSFGSVRCNCLLPTADSSSRSVNDVGSSESTPTDMDYVEHNDGSLLLVRGLMGSVTSEPPWAVTVRAFVRAPVPTPSWLRAAIGTVQHSGVCLF</sequence>